<keyword evidence="2" id="KW-1185">Reference proteome</keyword>
<proteinExistence type="predicted"/>
<accession>A0ABV0TEB6</accession>
<dbReference type="Proteomes" id="UP001482620">
    <property type="component" value="Unassembled WGS sequence"/>
</dbReference>
<sequence length="109" mass="12104">MEMSRPLKISPTLGKLEQAKAYLQKVLPNYTWESYNPHHEAPALGKASRTRALSFHKVSLHTAQIVVVMETEACPMRPSITVSVSAMIACLTMRSGPRIDALIKGWATR</sequence>
<organism evidence="1 2">
    <name type="scientific">Ilyodon furcidens</name>
    <name type="common">goldbreast splitfin</name>
    <dbReference type="NCBI Taxonomy" id="33524"/>
    <lineage>
        <taxon>Eukaryota</taxon>
        <taxon>Metazoa</taxon>
        <taxon>Chordata</taxon>
        <taxon>Craniata</taxon>
        <taxon>Vertebrata</taxon>
        <taxon>Euteleostomi</taxon>
        <taxon>Actinopterygii</taxon>
        <taxon>Neopterygii</taxon>
        <taxon>Teleostei</taxon>
        <taxon>Neoteleostei</taxon>
        <taxon>Acanthomorphata</taxon>
        <taxon>Ovalentaria</taxon>
        <taxon>Atherinomorphae</taxon>
        <taxon>Cyprinodontiformes</taxon>
        <taxon>Goodeidae</taxon>
        <taxon>Ilyodon</taxon>
    </lineage>
</organism>
<comment type="caution">
    <text evidence="1">The sequence shown here is derived from an EMBL/GenBank/DDBJ whole genome shotgun (WGS) entry which is preliminary data.</text>
</comment>
<protein>
    <submittedName>
        <fullName evidence="1">Uncharacterized protein</fullName>
    </submittedName>
</protein>
<evidence type="ECO:0000313" key="1">
    <source>
        <dbReference type="EMBL" id="MEQ2230735.1"/>
    </source>
</evidence>
<evidence type="ECO:0000313" key="2">
    <source>
        <dbReference type="Proteomes" id="UP001482620"/>
    </source>
</evidence>
<name>A0ABV0TEB6_9TELE</name>
<gene>
    <name evidence="1" type="ORF">ILYODFUR_032384</name>
</gene>
<dbReference type="EMBL" id="JAHRIQ010028418">
    <property type="protein sequence ID" value="MEQ2230735.1"/>
    <property type="molecule type" value="Genomic_DNA"/>
</dbReference>
<reference evidence="1 2" key="1">
    <citation type="submission" date="2021-06" db="EMBL/GenBank/DDBJ databases">
        <authorList>
            <person name="Palmer J.M."/>
        </authorList>
    </citation>
    <scope>NUCLEOTIDE SEQUENCE [LARGE SCALE GENOMIC DNA]</scope>
    <source>
        <strain evidence="2">if_2019</strain>
        <tissue evidence="1">Muscle</tissue>
    </source>
</reference>